<keyword evidence="2" id="KW-0378">Hydrolase</keyword>
<dbReference type="EC" id="3.1.-.-" evidence="2"/>
<name>A0ABV6IGN9_9BURK</name>
<sequence length="418" mass="46540">MSLSELKSIAAGLESRLLGLQQRAKTALDKLKTDVYADLSEGRAQQAAILDLLKRAHQQAQRAMLPNAKREKNELPWELVHGLSALGLLNGAKPLPKTPEEFATIVRSDGTLLGCRQWELLDPRWAEALVEWLEHWTCRAPFVSNPVVLRVPNQLRLAIVGDWGTGPFEVNAASSKIANLVAKAKPDFSIHLGDVYYAGTNEQEQNNMRDWPQGMRGSFTLNSNHEMYNGAFGYFAELARNFPLQNGCSYFALENDDWLVIGLDTAYFSPCASMYMDGVLDAGQLAWLAQLPKDKRLLVLSHHEGYSALGDGKTALYQQVEQALGREPDYWYWGHLHNGICYQTIGNFRGRCVGHGAIPYGVASEFQGDERVVWYETELAGDFNYPERVLNGYALISLDGAGLSETLLGEDGSVRWKS</sequence>
<protein>
    <submittedName>
        <fullName evidence="2">Metallophosphoesterase family protein</fullName>
        <ecNumber evidence="2">3.1.-.-</ecNumber>
    </submittedName>
</protein>
<dbReference type="SUPFAM" id="SSF56300">
    <property type="entry name" value="Metallo-dependent phosphatases"/>
    <property type="match status" value="1"/>
</dbReference>
<gene>
    <name evidence="2" type="ORF">ACFFJH_14380</name>
</gene>
<dbReference type="GO" id="GO:0016787">
    <property type="term" value="F:hydrolase activity"/>
    <property type="evidence" value="ECO:0007669"/>
    <property type="project" value="UniProtKB-KW"/>
</dbReference>
<feature type="domain" description="Calcineurin-like phosphoesterase" evidence="1">
    <location>
        <begin position="155"/>
        <end position="338"/>
    </location>
</feature>
<dbReference type="InterPro" id="IPR004843">
    <property type="entry name" value="Calcineurin-like_PHP"/>
</dbReference>
<evidence type="ECO:0000313" key="2">
    <source>
        <dbReference type="EMBL" id="MFC0351001.1"/>
    </source>
</evidence>
<evidence type="ECO:0000259" key="1">
    <source>
        <dbReference type="Pfam" id="PF00149"/>
    </source>
</evidence>
<keyword evidence="3" id="KW-1185">Reference proteome</keyword>
<dbReference type="Proteomes" id="UP001589844">
    <property type="component" value="Unassembled WGS sequence"/>
</dbReference>
<dbReference type="InterPro" id="IPR029052">
    <property type="entry name" value="Metallo-depent_PP-like"/>
</dbReference>
<reference evidence="2 3" key="1">
    <citation type="submission" date="2024-09" db="EMBL/GenBank/DDBJ databases">
        <authorList>
            <person name="Sun Q."/>
            <person name="Mori K."/>
        </authorList>
    </citation>
    <scope>NUCLEOTIDE SEQUENCE [LARGE SCALE GENOMIC DNA]</scope>
    <source>
        <strain evidence="2 3">CCM 8677</strain>
    </source>
</reference>
<accession>A0ABV6IGN9</accession>
<proteinExistence type="predicted"/>
<dbReference type="Pfam" id="PF00149">
    <property type="entry name" value="Metallophos"/>
    <property type="match status" value="1"/>
</dbReference>
<dbReference type="EMBL" id="JBHLXJ010000015">
    <property type="protein sequence ID" value="MFC0351001.1"/>
    <property type="molecule type" value="Genomic_DNA"/>
</dbReference>
<dbReference type="RefSeq" id="WP_390213553.1">
    <property type="nucleotide sequence ID" value="NZ_JBHLXJ010000015.1"/>
</dbReference>
<comment type="caution">
    <text evidence="2">The sequence shown here is derived from an EMBL/GenBank/DDBJ whole genome shotgun (WGS) entry which is preliminary data.</text>
</comment>
<dbReference type="Gene3D" id="3.60.21.10">
    <property type="match status" value="1"/>
</dbReference>
<organism evidence="2 3">
    <name type="scientific">Undibacterium danionis</name>
    <dbReference type="NCBI Taxonomy" id="1812100"/>
    <lineage>
        <taxon>Bacteria</taxon>
        <taxon>Pseudomonadati</taxon>
        <taxon>Pseudomonadota</taxon>
        <taxon>Betaproteobacteria</taxon>
        <taxon>Burkholderiales</taxon>
        <taxon>Oxalobacteraceae</taxon>
        <taxon>Undibacterium</taxon>
    </lineage>
</organism>
<evidence type="ECO:0000313" key="3">
    <source>
        <dbReference type="Proteomes" id="UP001589844"/>
    </source>
</evidence>